<proteinExistence type="inferred from homology"/>
<dbReference type="PANTHER" id="PTHR43820">
    <property type="entry name" value="HIGH-AFFINITY BRANCHED-CHAIN AMINO ACID TRANSPORT ATP-BINDING PROTEIN LIVF"/>
    <property type="match status" value="1"/>
</dbReference>
<dbReference type="PANTHER" id="PTHR43820:SF8">
    <property type="entry name" value="ABC TRANSPORTER SUBSTRATE-BINDING PROTEIN"/>
    <property type="match status" value="1"/>
</dbReference>
<evidence type="ECO:0000313" key="9">
    <source>
        <dbReference type="EMBL" id="SAL75279.1"/>
    </source>
</evidence>
<keyword evidence="5" id="KW-0547">Nucleotide-binding</keyword>
<dbReference type="GO" id="GO:0015807">
    <property type="term" value="P:L-amino acid transport"/>
    <property type="evidence" value="ECO:0007669"/>
    <property type="project" value="TreeGrafter"/>
</dbReference>
<dbReference type="RefSeq" id="WP_087646804.1">
    <property type="nucleotide sequence ID" value="NZ_FCON02000060.1"/>
</dbReference>
<evidence type="ECO:0000256" key="7">
    <source>
        <dbReference type="ARBA" id="ARBA00022970"/>
    </source>
</evidence>
<evidence type="ECO:0000256" key="4">
    <source>
        <dbReference type="ARBA" id="ARBA00022519"/>
    </source>
</evidence>
<name>A0A158K3H2_9BURK</name>
<organism evidence="9 10">
    <name type="scientific">Caballeronia choica</name>
    <dbReference type="NCBI Taxonomy" id="326476"/>
    <lineage>
        <taxon>Bacteria</taxon>
        <taxon>Pseudomonadati</taxon>
        <taxon>Pseudomonadota</taxon>
        <taxon>Betaproteobacteria</taxon>
        <taxon>Burkholderiales</taxon>
        <taxon>Burkholderiaceae</taxon>
        <taxon>Caballeronia</taxon>
    </lineage>
</organism>
<keyword evidence="4" id="KW-0997">Cell inner membrane</keyword>
<dbReference type="InterPro" id="IPR003593">
    <property type="entry name" value="AAA+_ATPase"/>
</dbReference>
<gene>
    <name evidence="9" type="ORF">AWB68_04738</name>
</gene>
<dbReference type="EMBL" id="FCON02000060">
    <property type="protein sequence ID" value="SAL75279.1"/>
    <property type="molecule type" value="Genomic_DNA"/>
</dbReference>
<dbReference type="SUPFAM" id="SSF52540">
    <property type="entry name" value="P-loop containing nucleoside triphosphate hydrolases"/>
    <property type="match status" value="1"/>
</dbReference>
<comment type="similarity">
    <text evidence="1">Belongs to the ABC transporter superfamily.</text>
</comment>
<accession>A0A158K3H2</accession>
<keyword evidence="3" id="KW-1003">Cell membrane</keyword>
<evidence type="ECO:0000259" key="8">
    <source>
        <dbReference type="PROSITE" id="PS50893"/>
    </source>
</evidence>
<keyword evidence="10" id="KW-1185">Reference proteome</keyword>
<keyword evidence="4" id="KW-0472">Membrane</keyword>
<evidence type="ECO:0000256" key="5">
    <source>
        <dbReference type="ARBA" id="ARBA00022741"/>
    </source>
</evidence>
<dbReference type="Gene3D" id="3.40.50.300">
    <property type="entry name" value="P-loop containing nucleotide triphosphate hydrolases"/>
    <property type="match status" value="1"/>
</dbReference>
<dbReference type="CDD" id="cd03224">
    <property type="entry name" value="ABC_TM1139_LivF_branched"/>
    <property type="match status" value="1"/>
</dbReference>
<feature type="domain" description="ABC transporter" evidence="8">
    <location>
        <begin position="7"/>
        <end position="247"/>
    </location>
</feature>
<keyword evidence="7" id="KW-0029">Amino-acid transport</keyword>
<dbReference type="PROSITE" id="PS50893">
    <property type="entry name" value="ABC_TRANSPORTER_2"/>
    <property type="match status" value="1"/>
</dbReference>
<protein>
    <submittedName>
        <fullName evidence="9">ABC transporter</fullName>
    </submittedName>
</protein>
<keyword evidence="2" id="KW-0813">Transport</keyword>
<dbReference type="InterPro" id="IPR027417">
    <property type="entry name" value="P-loop_NTPase"/>
</dbReference>
<evidence type="ECO:0000256" key="6">
    <source>
        <dbReference type="ARBA" id="ARBA00022840"/>
    </source>
</evidence>
<evidence type="ECO:0000256" key="3">
    <source>
        <dbReference type="ARBA" id="ARBA00022475"/>
    </source>
</evidence>
<dbReference type="SMART" id="SM00382">
    <property type="entry name" value="AAA"/>
    <property type="match status" value="1"/>
</dbReference>
<dbReference type="GO" id="GO:0005524">
    <property type="term" value="F:ATP binding"/>
    <property type="evidence" value="ECO:0007669"/>
    <property type="project" value="UniProtKB-KW"/>
</dbReference>
<keyword evidence="6" id="KW-0067">ATP-binding</keyword>
<dbReference type="Proteomes" id="UP000054770">
    <property type="component" value="Unassembled WGS sequence"/>
</dbReference>
<dbReference type="GO" id="GO:0015658">
    <property type="term" value="F:branched-chain amino acid transmembrane transporter activity"/>
    <property type="evidence" value="ECO:0007669"/>
    <property type="project" value="TreeGrafter"/>
</dbReference>
<dbReference type="Pfam" id="PF00005">
    <property type="entry name" value="ABC_tran"/>
    <property type="match status" value="1"/>
</dbReference>
<reference evidence="9" key="1">
    <citation type="submission" date="2016-01" db="EMBL/GenBank/DDBJ databases">
        <authorList>
            <person name="Peeters C."/>
        </authorList>
    </citation>
    <scope>NUCLEOTIDE SEQUENCE [LARGE SCALE GENOMIC DNA]</scope>
    <source>
        <strain evidence="9">LMG 22940</strain>
    </source>
</reference>
<dbReference type="GO" id="GO:0016887">
    <property type="term" value="F:ATP hydrolysis activity"/>
    <property type="evidence" value="ECO:0007669"/>
    <property type="project" value="InterPro"/>
</dbReference>
<evidence type="ECO:0000256" key="1">
    <source>
        <dbReference type="ARBA" id="ARBA00005417"/>
    </source>
</evidence>
<sequence>MSAPAILEVHAIALSYGGLIPALRKVTLAVPQGAIVALLGSNGAGKSTTLKAISALVRADRGALTHGRIAYRGEDVTHADPARLVERGLVQVLEGRRCFAHLSVEDNLRIGAYSQRPSRREVDAGLERIYAIFPRLKTHRKSLAGVTSGGEQQMIAIGRALMARPRLLLLDEPSMGLAPQIVEEIFEILARLNRDDGVSILLAEQNATVALHYASYGYVLETGRVVAEGTSAELRSEDALQTAYLGAVL</sequence>
<dbReference type="OrthoDB" id="9776369at2"/>
<dbReference type="AlphaFoldDB" id="A0A158K3H2"/>
<evidence type="ECO:0000256" key="2">
    <source>
        <dbReference type="ARBA" id="ARBA00022448"/>
    </source>
</evidence>
<comment type="caution">
    <text evidence="9">The sequence shown here is derived from an EMBL/GenBank/DDBJ whole genome shotgun (WGS) entry which is preliminary data.</text>
</comment>
<dbReference type="InterPro" id="IPR003439">
    <property type="entry name" value="ABC_transporter-like_ATP-bd"/>
</dbReference>
<dbReference type="InterPro" id="IPR052156">
    <property type="entry name" value="BCAA_Transport_ATP-bd_LivF"/>
</dbReference>
<evidence type="ECO:0000313" key="10">
    <source>
        <dbReference type="Proteomes" id="UP000054770"/>
    </source>
</evidence>